<name>A0ABP0G170_CLALP</name>
<dbReference type="Proteomes" id="UP001642483">
    <property type="component" value="Unassembled WGS sequence"/>
</dbReference>
<keyword evidence="2" id="KW-1185">Reference proteome</keyword>
<gene>
    <name evidence="1" type="ORF">CVLEPA_LOCUS15921</name>
</gene>
<reference evidence="1 2" key="1">
    <citation type="submission" date="2024-02" db="EMBL/GenBank/DDBJ databases">
        <authorList>
            <person name="Daric V."/>
            <person name="Darras S."/>
        </authorList>
    </citation>
    <scope>NUCLEOTIDE SEQUENCE [LARGE SCALE GENOMIC DNA]</scope>
</reference>
<accession>A0ABP0G170</accession>
<dbReference type="EMBL" id="CAWYQH010000098">
    <property type="protein sequence ID" value="CAK8684807.1"/>
    <property type="molecule type" value="Genomic_DNA"/>
</dbReference>
<organism evidence="1 2">
    <name type="scientific">Clavelina lepadiformis</name>
    <name type="common">Light-bulb sea squirt</name>
    <name type="synonym">Ascidia lepadiformis</name>
    <dbReference type="NCBI Taxonomy" id="159417"/>
    <lineage>
        <taxon>Eukaryota</taxon>
        <taxon>Metazoa</taxon>
        <taxon>Chordata</taxon>
        <taxon>Tunicata</taxon>
        <taxon>Ascidiacea</taxon>
        <taxon>Aplousobranchia</taxon>
        <taxon>Clavelinidae</taxon>
        <taxon>Clavelina</taxon>
    </lineage>
</organism>
<evidence type="ECO:0000313" key="2">
    <source>
        <dbReference type="Proteomes" id="UP001642483"/>
    </source>
</evidence>
<comment type="caution">
    <text evidence="1">The sequence shown here is derived from an EMBL/GenBank/DDBJ whole genome shotgun (WGS) entry which is preliminary data.</text>
</comment>
<sequence>MHVLQDRTLAQTIDTELRGSLNFYKAARLVTTADSEGSNTLPVNSTARMEPTCIMVDEIRATSKDFTTTMRDIMHQQQTRFQRFEVTVPSFRQDMIDVRSEVTDPAQTRVPQHDEIPRQDAATTSRIAFNGNIQDHLKLLTAGCFWVDHLMSHAGYRSRILG</sequence>
<protein>
    <submittedName>
        <fullName evidence="1">Uncharacterized protein</fullName>
    </submittedName>
</protein>
<proteinExistence type="predicted"/>
<evidence type="ECO:0000313" key="1">
    <source>
        <dbReference type="EMBL" id="CAK8684807.1"/>
    </source>
</evidence>